<comment type="subcellular location">
    <subcellularLocation>
        <location evidence="1">Cell membrane</location>
        <topology evidence="1">Single-pass membrane protein</topology>
    </subcellularLocation>
</comment>
<evidence type="ECO:0000256" key="10">
    <source>
        <dbReference type="ARBA" id="ARBA00023136"/>
    </source>
</evidence>
<dbReference type="PANTHER" id="PTHR33909">
    <property type="entry name" value="SEC TRANSLOCON ACCESSORY COMPLEX SUBUNIT YAJC"/>
    <property type="match status" value="1"/>
</dbReference>
<name>A0A450Y9S7_9GAMM</name>
<dbReference type="NCBIfam" id="TIGR00739">
    <property type="entry name" value="yajC"/>
    <property type="match status" value="1"/>
</dbReference>
<keyword evidence="7" id="KW-0653">Protein transport</keyword>
<feature type="region of interest" description="Disordered" evidence="11">
    <location>
        <begin position="110"/>
        <end position="129"/>
    </location>
</feature>
<evidence type="ECO:0000256" key="4">
    <source>
        <dbReference type="ARBA" id="ARBA00022448"/>
    </source>
</evidence>
<evidence type="ECO:0000256" key="1">
    <source>
        <dbReference type="ARBA" id="ARBA00004162"/>
    </source>
</evidence>
<dbReference type="AlphaFoldDB" id="A0A450Y9S7"/>
<dbReference type="GO" id="GO:0005886">
    <property type="term" value="C:plasma membrane"/>
    <property type="evidence" value="ECO:0007669"/>
    <property type="project" value="UniProtKB-SubCell"/>
</dbReference>
<keyword evidence="6 12" id="KW-0812">Transmembrane</keyword>
<evidence type="ECO:0000256" key="3">
    <source>
        <dbReference type="ARBA" id="ARBA00014962"/>
    </source>
</evidence>
<evidence type="ECO:0000313" key="13">
    <source>
        <dbReference type="EMBL" id="VFK38281.1"/>
    </source>
</evidence>
<dbReference type="PANTHER" id="PTHR33909:SF1">
    <property type="entry name" value="SEC TRANSLOCON ACCESSORY COMPLEX SUBUNIT YAJC"/>
    <property type="match status" value="1"/>
</dbReference>
<dbReference type="GO" id="GO:0015031">
    <property type="term" value="P:protein transport"/>
    <property type="evidence" value="ECO:0007669"/>
    <property type="project" value="UniProtKB-KW"/>
</dbReference>
<protein>
    <recommendedName>
        <fullName evidence="3">Sec translocon accessory complex subunit YajC</fullName>
    </recommendedName>
</protein>
<evidence type="ECO:0000256" key="6">
    <source>
        <dbReference type="ARBA" id="ARBA00022692"/>
    </source>
</evidence>
<evidence type="ECO:0000256" key="8">
    <source>
        <dbReference type="ARBA" id="ARBA00022989"/>
    </source>
</evidence>
<keyword evidence="9" id="KW-0811">Translocation</keyword>
<dbReference type="EMBL" id="CAADFS010000004">
    <property type="protein sequence ID" value="VFK38281.1"/>
    <property type="molecule type" value="Genomic_DNA"/>
</dbReference>
<evidence type="ECO:0000256" key="2">
    <source>
        <dbReference type="ARBA" id="ARBA00006742"/>
    </source>
</evidence>
<accession>A0A450Y9S7</accession>
<keyword evidence="4" id="KW-0813">Transport</keyword>
<gene>
    <name evidence="13" type="ORF">BECKTC1821D_GA0114238_100418</name>
</gene>
<keyword evidence="5" id="KW-1003">Cell membrane</keyword>
<dbReference type="SMART" id="SM01323">
    <property type="entry name" value="YajC"/>
    <property type="match status" value="1"/>
</dbReference>
<sequence length="129" mass="14297">MVLDFDMMSFFVEVAHAESMPADVQSEAGFVTFLPMILLFVLLWFLLIRPQQKRAKEHRNMVSALSKDDEVVTSGGILGRIVYLNDNFVTLEVADSVEVTVQRHAVASSMPKGTIEAERGSSAKGKGRH</sequence>
<comment type="similarity">
    <text evidence="2">Belongs to the YajC family.</text>
</comment>
<dbReference type="Pfam" id="PF02699">
    <property type="entry name" value="YajC"/>
    <property type="match status" value="1"/>
</dbReference>
<dbReference type="InterPro" id="IPR003849">
    <property type="entry name" value="Preprotein_translocase_YajC"/>
</dbReference>
<keyword evidence="8 12" id="KW-1133">Transmembrane helix</keyword>
<evidence type="ECO:0000256" key="9">
    <source>
        <dbReference type="ARBA" id="ARBA00023010"/>
    </source>
</evidence>
<organism evidence="13">
    <name type="scientific">Candidatus Kentrum sp. TC</name>
    <dbReference type="NCBI Taxonomy" id="2126339"/>
    <lineage>
        <taxon>Bacteria</taxon>
        <taxon>Pseudomonadati</taxon>
        <taxon>Pseudomonadota</taxon>
        <taxon>Gammaproteobacteria</taxon>
        <taxon>Candidatus Kentrum</taxon>
    </lineage>
</organism>
<evidence type="ECO:0000256" key="5">
    <source>
        <dbReference type="ARBA" id="ARBA00022475"/>
    </source>
</evidence>
<evidence type="ECO:0000256" key="12">
    <source>
        <dbReference type="SAM" id="Phobius"/>
    </source>
</evidence>
<evidence type="ECO:0000256" key="11">
    <source>
        <dbReference type="SAM" id="MobiDB-lite"/>
    </source>
</evidence>
<evidence type="ECO:0000256" key="7">
    <source>
        <dbReference type="ARBA" id="ARBA00022927"/>
    </source>
</evidence>
<keyword evidence="10 12" id="KW-0472">Membrane</keyword>
<feature type="transmembrane region" description="Helical" evidence="12">
    <location>
        <begin position="28"/>
        <end position="48"/>
    </location>
</feature>
<proteinExistence type="inferred from homology"/>
<dbReference type="PRINTS" id="PR01853">
    <property type="entry name" value="YAJCTRNLCASE"/>
</dbReference>
<reference evidence="13" key="1">
    <citation type="submission" date="2019-02" db="EMBL/GenBank/DDBJ databases">
        <authorList>
            <person name="Gruber-Vodicka R. H."/>
            <person name="Seah K. B. B."/>
        </authorList>
    </citation>
    <scope>NUCLEOTIDE SEQUENCE</scope>
    <source>
        <strain evidence="13">BECK_BZ123</strain>
    </source>
</reference>